<feature type="compositionally biased region" description="Polar residues" evidence="1">
    <location>
        <begin position="348"/>
        <end position="361"/>
    </location>
</feature>
<keyword evidence="4" id="KW-1185">Reference proteome</keyword>
<feature type="region of interest" description="Disordered" evidence="1">
    <location>
        <begin position="340"/>
        <end position="361"/>
    </location>
</feature>
<keyword evidence="2" id="KW-0472">Membrane</keyword>
<evidence type="ECO:0000256" key="2">
    <source>
        <dbReference type="SAM" id="Phobius"/>
    </source>
</evidence>
<evidence type="ECO:0000256" key="1">
    <source>
        <dbReference type="SAM" id="MobiDB-lite"/>
    </source>
</evidence>
<feature type="transmembrane region" description="Helical" evidence="2">
    <location>
        <begin position="155"/>
        <end position="173"/>
    </location>
</feature>
<feature type="transmembrane region" description="Helical" evidence="2">
    <location>
        <begin position="15"/>
        <end position="36"/>
    </location>
</feature>
<sequence length="361" mass="41778">MYVRFYGPRVRNAELSLVLIHLALAIALFLIVNWIGSHSAHAGYVRMSVLAKADEAPAFNFLYRSFSPVAYITVVSAVFYKIEQDWIVQDIYLVVIYYFVFRLLFNLLTGRGMLLNWVTQCAYVLISVPMSYYVYDVLIIHKDFLFPTAKELGSAVWLAIVAYAYHTFNSVKLSDGRTKARKMNYLQKRYKIYRRTYGEIIEEIAETKRQEALIYAILIVEAFNRPKLYRLVENILFYFGLAKTLGVMQVTTEKFITDYESVRLGAQKIVGDHLKAKLIVDGRRYPGGQWAVRREVIELYNPDSDYISEVDGLYEEILDQFYPEEKTDWYAEMEAAHISDHTEHDASASRQRGASETVTSI</sequence>
<evidence type="ECO:0000313" key="4">
    <source>
        <dbReference type="Proteomes" id="UP000188219"/>
    </source>
</evidence>
<protein>
    <submittedName>
        <fullName evidence="3">Uncharacterized protein</fullName>
    </submittedName>
</protein>
<evidence type="ECO:0000313" key="3">
    <source>
        <dbReference type="EMBL" id="AQQ67572.1"/>
    </source>
</evidence>
<feature type="transmembrane region" description="Helical" evidence="2">
    <location>
        <begin position="86"/>
        <end position="105"/>
    </location>
</feature>
<keyword evidence="2" id="KW-0812">Transmembrane</keyword>
<dbReference type="AlphaFoldDB" id="A0A1Q2M5S2"/>
<keyword evidence="2" id="KW-1133">Transmembrane helix</keyword>
<dbReference type="STRING" id="260552.Mag101_07885"/>
<dbReference type="EMBL" id="CP019650">
    <property type="protein sequence ID" value="AQQ67572.1"/>
    <property type="molecule type" value="Genomic_DNA"/>
</dbReference>
<reference evidence="3" key="1">
    <citation type="submission" date="2017-02" db="EMBL/GenBank/DDBJ databases">
        <title>Genome of Microbulbifer agarilyticus GP101.</title>
        <authorList>
            <person name="Jung J."/>
            <person name="Bae S.S."/>
            <person name="Baek K."/>
        </authorList>
    </citation>
    <scope>NUCLEOTIDE SEQUENCE [LARGE SCALE GENOMIC DNA]</scope>
    <source>
        <strain evidence="3">GP101</strain>
    </source>
</reference>
<proteinExistence type="predicted"/>
<accession>A0A1Q2M5S2</accession>
<feature type="transmembrane region" description="Helical" evidence="2">
    <location>
        <begin position="57"/>
        <end position="80"/>
    </location>
</feature>
<name>A0A1Q2M5S2_9GAMM</name>
<dbReference type="KEGG" id="maga:Mag101_07885"/>
<gene>
    <name evidence="3" type="ORF">Mag101_07885</name>
</gene>
<feature type="transmembrane region" description="Helical" evidence="2">
    <location>
        <begin position="117"/>
        <end position="135"/>
    </location>
</feature>
<dbReference type="Proteomes" id="UP000188219">
    <property type="component" value="Chromosome"/>
</dbReference>
<organism evidence="3 4">
    <name type="scientific">Microbulbifer agarilyticus</name>
    <dbReference type="NCBI Taxonomy" id="260552"/>
    <lineage>
        <taxon>Bacteria</taxon>
        <taxon>Pseudomonadati</taxon>
        <taxon>Pseudomonadota</taxon>
        <taxon>Gammaproteobacteria</taxon>
        <taxon>Cellvibrionales</taxon>
        <taxon>Microbulbiferaceae</taxon>
        <taxon>Microbulbifer</taxon>
    </lineage>
</organism>